<organism evidence="12 13">
    <name type="scientific">Aquatica leii</name>
    <dbReference type="NCBI Taxonomy" id="1421715"/>
    <lineage>
        <taxon>Eukaryota</taxon>
        <taxon>Metazoa</taxon>
        <taxon>Ecdysozoa</taxon>
        <taxon>Arthropoda</taxon>
        <taxon>Hexapoda</taxon>
        <taxon>Insecta</taxon>
        <taxon>Pterygota</taxon>
        <taxon>Neoptera</taxon>
        <taxon>Endopterygota</taxon>
        <taxon>Coleoptera</taxon>
        <taxon>Polyphaga</taxon>
        <taxon>Elateriformia</taxon>
        <taxon>Elateroidea</taxon>
        <taxon>Lampyridae</taxon>
        <taxon>Luciolinae</taxon>
        <taxon>Aquatica</taxon>
    </lineage>
</organism>
<evidence type="ECO:0000256" key="5">
    <source>
        <dbReference type="ARBA" id="ARBA00022840"/>
    </source>
</evidence>
<reference evidence="13" key="1">
    <citation type="submission" date="2023-01" db="EMBL/GenBank/DDBJ databases">
        <title>Key to firefly adult light organ development and bioluminescence: homeobox transcription factors regulate luciferase expression and transportation to peroxisome.</title>
        <authorList>
            <person name="Fu X."/>
        </authorList>
    </citation>
    <scope>NUCLEOTIDE SEQUENCE [LARGE SCALE GENOMIC DNA]</scope>
</reference>
<evidence type="ECO:0000256" key="6">
    <source>
        <dbReference type="ARBA" id="ARBA00023054"/>
    </source>
</evidence>
<name>A0AAN7Q432_9COLE</name>
<evidence type="ECO:0000256" key="3">
    <source>
        <dbReference type="ARBA" id="ARBA00022553"/>
    </source>
</evidence>
<feature type="binding site" evidence="9">
    <location>
        <begin position="135"/>
        <end position="142"/>
    </location>
    <ligand>
        <name>ATP</name>
        <dbReference type="ChEBI" id="CHEBI:30616"/>
    </ligand>
</feature>
<keyword evidence="13" id="KW-1185">Reference proteome</keyword>
<dbReference type="GO" id="GO:0072686">
    <property type="term" value="C:mitotic spindle"/>
    <property type="evidence" value="ECO:0007669"/>
    <property type="project" value="TreeGrafter"/>
</dbReference>
<keyword evidence="2" id="KW-0963">Cytoplasm</keyword>
<dbReference type="GO" id="GO:0051231">
    <property type="term" value="P:spindle elongation"/>
    <property type="evidence" value="ECO:0007669"/>
    <property type="project" value="TreeGrafter"/>
</dbReference>
<dbReference type="GO" id="GO:0005524">
    <property type="term" value="F:ATP binding"/>
    <property type="evidence" value="ECO:0007669"/>
    <property type="project" value="UniProtKB-UniRule"/>
</dbReference>
<dbReference type="InterPro" id="IPR027417">
    <property type="entry name" value="P-loop_NTPase"/>
</dbReference>
<evidence type="ECO:0000256" key="4">
    <source>
        <dbReference type="ARBA" id="ARBA00022741"/>
    </source>
</evidence>
<dbReference type="PANTHER" id="PTHR47970:SF29">
    <property type="entry name" value="KINESIN FAMILY MEMBER 20B"/>
    <property type="match status" value="1"/>
</dbReference>
<comment type="similarity">
    <text evidence="9">Belongs to the TRAFAC class myosin-kinesin ATPase superfamily. Kinesin family.</text>
</comment>
<gene>
    <name evidence="12" type="ORF">RN001_001470</name>
</gene>
<dbReference type="GO" id="GO:0005876">
    <property type="term" value="C:spindle microtubule"/>
    <property type="evidence" value="ECO:0007669"/>
    <property type="project" value="TreeGrafter"/>
</dbReference>
<dbReference type="InterPro" id="IPR001752">
    <property type="entry name" value="Kinesin_motor_dom"/>
</dbReference>
<dbReference type="PANTHER" id="PTHR47970">
    <property type="entry name" value="KINESIN-LIKE PROTEIN KIF11"/>
    <property type="match status" value="1"/>
</dbReference>
<evidence type="ECO:0000313" key="13">
    <source>
        <dbReference type="Proteomes" id="UP001353858"/>
    </source>
</evidence>
<feature type="domain" description="Kinesin motor" evidence="11">
    <location>
        <begin position="47"/>
        <end position="446"/>
    </location>
</feature>
<proteinExistence type="inferred from homology"/>
<dbReference type="EMBL" id="JARPUR010000001">
    <property type="protein sequence ID" value="KAK4885199.1"/>
    <property type="molecule type" value="Genomic_DNA"/>
</dbReference>
<keyword evidence="4 9" id="KW-0547">Nucleotide-binding</keyword>
<dbReference type="GO" id="GO:0090307">
    <property type="term" value="P:mitotic spindle assembly"/>
    <property type="evidence" value="ECO:0007669"/>
    <property type="project" value="TreeGrafter"/>
</dbReference>
<evidence type="ECO:0000256" key="10">
    <source>
        <dbReference type="SAM" id="Coils"/>
    </source>
</evidence>
<dbReference type="PRINTS" id="PR00380">
    <property type="entry name" value="KINESINHEAVY"/>
</dbReference>
<keyword evidence="5 9" id="KW-0067">ATP-binding</keyword>
<feature type="coiled-coil region" evidence="10">
    <location>
        <begin position="616"/>
        <end position="654"/>
    </location>
</feature>
<keyword evidence="7 9" id="KW-0505">Motor protein</keyword>
<dbReference type="Proteomes" id="UP001353858">
    <property type="component" value="Unassembled WGS sequence"/>
</dbReference>
<sequence>MATIENESELHNMSYLNARVHSIIAQNGPLGITNVPSSSTSAKPGDNLQTYLRVRKSQNCETLFKIENDTTLLCKLPKAIQNNRYNDPDNVITKLYKFSRVFGPEASQSQIFIDVVQNRMVDFINGVNCTLLTYGASGSGKTFTIVGNSNEPGIIPRSLEFLFRALPDLRHLPSIKPTPHGSILRLSKSESSNANSITNKLLSELQDINNHRVVYSAMQKELQDEAFPMVDENISDIHLSVWISFAEIYNEYVYDLLVPAMKRTEVRKKLRLVYLKNNAYIKNLTYVNVSSASDAYCVLQYGLQNLNYASTSINDHSSRSHSIFTIRLAQASNTKEGISVSAFNFCDLAGSERMKKTNNIGDRLKESNSINTSLMVLGRCISAIRDTQKLNNSHMIPFRDSKFTQLFQNALSGKETIFMIVNINPISNMFDESMHVLNFSAIAKDVTVDEQQLIERPKNKLPNEECQIDISVDDLKIQYAFLCEQIEQEKIDYEEEREYIIQKYKELIQNANTFWESKCQNLQARIVENKRIALDLVDINMQKNNKKRKKISVIIIDSSSDEEADMDELSKKRVNVNANKFKDLKKEMYLLKNRFEVNEVLLQNILKKNQSIQKSIDQSEAIYNDLRCEYHEELEELNLKILKQEETIATLNNYIESYNDKKLEEAIDI</sequence>
<keyword evidence="6 10" id="KW-0175">Coiled coil</keyword>
<dbReference type="InterPro" id="IPR047149">
    <property type="entry name" value="KIF11-like"/>
</dbReference>
<dbReference type="InterPro" id="IPR036961">
    <property type="entry name" value="Kinesin_motor_dom_sf"/>
</dbReference>
<dbReference type="GO" id="GO:0007018">
    <property type="term" value="P:microtubule-based movement"/>
    <property type="evidence" value="ECO:0007669"/>
    <property type="project" value="InterPro"/>
</dbReference>
<dbReference type="GO" id="GO:0008574">
    <property type="term" value="F:plus-end-directed microtubule motor activity"/>
    <property type="evidence" value="ECO:0007669"/>
    <property type="project" value="TreeGrafter"/>
</dbReference>
<evidence type="ECO:0000256" key="7">
    <source>
        <dbReference type="ARBA" id="ARBA00023175"/>
    </source>
</evidence>
<dbReference type="Pfam" id="PF00225">
    <property type="entry name" value="Kinesin"/>
    <property type="match status" value="1"/>
</dbReference>
<keyword evidence="3" id="KW-0597">Phosphoprotein</keyword>
<accession>A0AAN7Q432</accession>
<evidence type="ECO:0000256" key="2">
    <source>
        <dbReference type="ARBA" id="ARBA00022490"/>
    </source>
</evidence>
<evidence type="ECO:0000256" key="9">
    <source>
        <dbReference type="PROSITE-ProRule" id="PRU00283"/>
    </source>
</evidence>
<dbReference type="Gene3D" id="3.40.850.10">
    <property type="entry name" value="Kinesin motor domain"/>
    <property type="match status" value="1"/>
</dbReference>
<protein>
    <recommendedName>
        <fullName evidence="11">Kinesin motor domain-containing protein</fullName>
    </recommendedName>
</protein>
<evidence type="ECO:0000259" key="11">
    <source>
        <dbReference type="PROSITE" id="PS50067"/>
    </source>
</evidence>
<dbReference type="PROSITE" id="PS50067">
    <property type="entry name" value="KINESIN_MOTOR_2"/>
    <property type="match status" value="1"/>
</dbReference>
<evidence type="ECO:0000256" key="1">
    <source>
        <dbReference type="ARBA" id="ARBA00004186"/>
    </source>
</evidence>
<comment type="caution">
    <text evidence="12">The sequence shown here is derived from an EMBL/GenBank/DDBJ whole genome shotgun (WGS) entry which is preliminary data.</text>
</comment>
<dbReference type="GO" id="GO:0008017">
    <property type="term" value="F:microtubule binding"/>
    <property type="evidence" value="ECO:0007669"/>
    <property type="project" value="InterPro"/>
</dbReference>
<comment type="subcellular location">
    <subcellularLocation>
        <location evidence="1">Cytoplasm</location>
        <location evidence="1">Cytoskeleton</location>
        <location evidence="1">Spindle</location>
    </subcellularLocation>
</comment>
<evidence type="ECO:0000313" key="12">
    <source>
        <dbReference type="EMBL" id="KAK4885199.1"/>
    </source>
</evidence>
<dbReference type="SMART" id="SM00129">
    <property type="entry name" value="KISc"/>
    <property type="match status" value="1"/>
</dbReference>
<dbReference type="GO" id="GO:0005634">
    <property type="term" value="C:nucleus"/>
    <property type="evidence" value="ECO:0007669"/>
    <property type="project" value="TreeGrafter"/>
</dbReference>
<keyword evidence="8" id="KW-0206">Cytoskeleton</keyword>
<dbReference type="SUPFAM" id="SSF52540">
    <property type="entry name" value="P-loop containing nucleoside triphosphate hydrolases"/>
    <property type="match status" value="1"/>
</dbReference>
<evidence type="ECO:0000256" key="8">
    <source>
        <dbReference type="ARBA" id="ARBA00023212"/>
    </source>
</evidence>
<dbReference type="AlphaFoldDB" id="A0AAN7Q432"/>